<evidence type="ECO:0000313" key="1">
    <source>
        <dbReference type="EMBL" id="EDZ39898.1"/>
    </source>
</evidence>
<organism evidence="1">
    <name type="scientific">Leptospirillum sp. Group II '5-way CG'</name>
    <dbReference type="NCBI Taxonomy" id="419541"/>
    <lineage>
        <taxon>Bacteria</taxon>
        <taxon>Pseudomonadati</taxon>
        <taxon>Nitrospirota</taxon>
        <taxon>Nitrospiria</taxon>
        <taxon>Nitrospirales</taxon>
        <taxon>Nitrospiraceae</taxon>
        <taxon>Leptospirillum</taxon>
    </lineage>
</organism>
<accession>B6AN41</accession>
<sequence>MQTLEIVRSITGKNGLTIDAGTVREFPEEVAVKLIEAGLGRLVKPDPGESVRWQSPLFGELEAPALEIGEDAFTLRHPLTGEVVTLPNEWLVSLEERAAILEYQAGFPRKEADREARRQFFGLFRKGE</sequence>
<reference evidence="1" key="2">
    <citation type="journal article" date="2008" name="PLoS Biol.">
        <title>Population genomic analysis of strain variation in Leptospirillum group II bacteria involved in acid mine drainage formation.</title>
        <authorList>
            <person name="Simmons S.L."/>
            <person name="Dibartolo G."/>
            <person name="Denef V.J."/>
            <person name="Goltsman D.S."/>
            <person name="Thelen M.P."/>
            <person name="Banfield J.F."/>
        </authorList>
    </citation>
    <scope>NUCLEOTIDE SEQUENCE [LARGE SCALE GENOMIC DNA]</scope>
</reference>
<dbReference type="AlphaFoldDB" id="B6AN41"/>
<proteinExistence type="predicted"/>
<reference evidence="1" key="1">
    <citation type="journal article" date="2004" name="Nature">
        <title>Community structure and metabolism through reconstruction of microbial genomes from the environment.</title>
        <authorList>
            <person name="Tyson G.W."/>
            <person name="Chapman J."/>
            <person name="Hugenholtz P."/>
            <person name="Allen E.E."/>
            <person name="Ram R.J."/>
            <person name="Richardson P.M."/>
            <person name="Solovyev V.V."/>
            <person name="Rubin E.M."/>
            <person name="Rokhsar D.S."/>
            <person name="Banfield J.F."/>
        </authorList>
    </citation>
    <scope>NUCLEOTIDE SEQUENCE [LARGE SCALE GENOMIC DNA]</scope>
</reference>
<gene>
    <name evidence="1" type="ORF">CGL2_11389054a</name>
</gene>
<protein>
    <submittedName>
        <fullName evidence="1">Uncharacterized protein</fullName>
    </submittedName>
</protein>
<dbReference type="EMBL" id="DS995259">
    <property type="protein sequence ID" value="EDZ39898.1"/>
    <property type="molecule type" value="Genomic_DNA"/>
</dbReference>
<name>B6AN41_9BACT</name>